<dbReference type="EMBL" id="BK016054">
    <property type="protein sequence ID" value="DAF91482.1"/>
    <property type="molecule type" value="Genomic_DNA"/>
</dbReference>
<name>A0A8S5UAR7_9CAUD</name>
<protein>
    <submittedName>
        <fullName evidence="1">Uncharacterized protein</fullName>
    </submittedName>
</protein>
<reference evidence="1" key="1">
    <citation type="journal article" date="2021" name="Proc. Natl. Acad. Sci. U.S.A.">
        <title>A Catalog of Tens of Thousands of Viruses from Human Metagenomes Reveals Hidden Associations with Chronic Diseases.</title>
        <authorList>
            <person name="Tisza M.J."/>
            <person name="Buck C.B."/>
        </authorList>
    </citation>
    <scope>NUCLEOTIDE SEQUENCE</scope>
    <source>
        <strain evidence="1">Cti6K1</strain>
    </source>
</reference>
<accession>A0A8S5UAR7</accession>
<organism evidence="1">
    <name type="scientific">Siphoviridae sp. cti6K1</name>
    <dbReference type="NCBI Taxonomy" id="2825620"/>
    <lineage>
        <taxon>Viruses</taxon>
        <taxon>Duplodnaviria</taxon>
        <taxon>Heunggongvirae</taxon>
        <taxon>Uroviricota</taxon>
        <taxon>Caudoviricetes</taxon>
    </lineage>
</organism>
<proteinExistence type="predicted"/>
<evidence type="ECO:0000313" key="1">
    <source>
        <dbReference type="EMBL" id="DAF91482.1"/>
    </source>
</evidence>
<sequence>MIISLYYQFCYYWMKYINPLFGNRLYKKC</sequence>